<dbReference type="InterPro" id="IPR029044">
    <property type="entry name" value="Nucleotide-diphossugar_trans"/>
</dbReference>
<dbReference type="OMA" id="RQEWMIK"/>
<accession>A0A5M3MJQ0</accession>
<dbReference type="InterPro" id="IPR051981">
    <property type="entry name" value="Glycosyltransf_32"/>
</dbReference>
<proteinExistence type="inferred from homology"/>
<dbReference type="PANTHER" id="PTHR12042:SF21">
    <property type="entry name" value="ALPHA1,4-GALACTOSYLTRANSFERASE 1-RELATED"/>
    <property type="match status" value="1"/>
</dbReference>
<comment type="similarity">
    <text evidence="1">Belongs to the glycosyltransferase 32 family.</text>
</comment>
<dbReference type="RefSeq" id="XP_007770604.1">
    <property type="nucleotide sequence ID" value="XM_007772414.1"/>
</dbReference>
<evidence type="ECO:0000256" key="1">
    <source>
        <dbReference type="ARBA" id="ARBA00009003"/>
    </source>
</evidence>
<evidence type="ECO:0000256" key="3">
    <source>
        <dbReference type="SAM" id="Phobius"/>
    </source>
</evidence>
<dbReference type="Pfam" id="PF04488">
    <property type="entry name" value="Gly_transf_sug"/>
    <property type="match status" value="1"/>
</dbReference>
<feature type="transmembrane region" description="Helical" evidence="3">
    <location>
        <begin position="59"/>
        <end position="81"/>
    </location>
</feature>
<dbReference type="OrthoDB" id="409543at2759"/>
<reference evidence="5" key="1">
    <citation type="journal article" date="2012" name="Science">
        <title>The Paleozoic origin of enzymatic lignin decomposition reconstructed from 31 fungal genomes.</title>
        <authorList>
            <person name="Floudas D."/>
            <person name="Binder M."/>
            <person name="Riley R."/>
            <person name="Barry K."/>
            <person name="Blanchette R.A."/>
            <person name="Henrissat B."/>
            <person name="Martinez A.T."/>
            <person name="Otillar R."/>
            <person name="Spatafora J.W."/>
            <person name="Yadav J.S."/>
            <person name="Aerts A."/>
            <person name="Benoit I."/>
            <person name="Boyd A."/>
            <person name="Carlson A."/>
            <person name="Copeland A."/>
            <person name="Coutinho P.M."/>
            <person name="de Vries R.P."/>
            <person name="Ferreira P."/>
            <person name="Findley K."/>
            <person name="Foster B."/>
            <person name="Gaskell J."/>
            <person name="Glotzer D."/>
            <person name="Gorecki P."/>
            <person name="Heitman J."/>
            <person name="Hesse C."/>
            <person name="Hori C."/>
            <person name="Igarashi K."/>
            <person name="Jurgens J.A."/>
            <person name="Kallen N."/>
            <person name="Kersten P."/>
            <person name="Kohler A."/>
            <person name="Kuees U."/>
            <person name="Kumar T.K.A."/>
            <person name="Kuo A."/>
            <person name="LaButti K."/>
            <person name="Larrondo L.F."/>
            <person name="Lindquist E."/>
            <person name="Ling A."/>
            <person name="Lombard V."/>
            <person name="Lucas S."/>
            <person name="Lundell T."/>
            <person name="Martin R."/>
            <person name="McLaughlin D.J."/>
            <person name="Morgenstern I."/>
            <person name="Morin E."/>
            <person name="Murat C."/>
            <person name="Nagy L.G."/>
            <person name="Nolan M."/>
            <person name="Ohm R.A."/>
            <person name="Patyshakuliyeva A."/>
            <person name="Rokas A."/>
            <person name="Ruiz-Duenas F.J."/>
            <person name="Sabat G."/>
            <person name="Salamov A."/>
            <person name="Samejima M."/>
            <person name="Schmutz J."/>
            <person name="Slot J.C."/>
            <person name="St John F."/>
            <person name="Stenlid J."/>
            <person name="Sun H."/>
            <person name="Sun S."/>
            <person name="Syed K."/>
            <person name="Tsang A."/>
            <person name="Wiebenga A."/>
            <person name="Young D."/>
            <person name="Pisabarro A."/>
            <person name="Eastwood D.C."/>
            <person name="Martin F."/>
            <person name="Cullen D."/>
            <person name="Grigoriev I.V."/>
            <person name="Hibbett D.S."/>
        </authorList>
    </citation>
    <scope>NUCLEOTIDE SEQUENCE [LARGE SCALE GENOMIC DNA]</scope>
    <source>
        <strain evidence="5">RWD-64-598 SS2</strain>
    </source>
</reference>
<evidence type="ECO:0000313" key="4">
    <source>
        <dbReference type="EMBL" id="EIW78831.1"/>
    </source>
</evidence>
<dbReference type="GO" id="GO:0016758">
    <property type="term" value="F:hexosyltransferase activity"/>
    <property type="evidence" value="ECO:0007669"/>
    <property type="project" value="TreeGrafter"/>
</dbReference>
<evidence type="ECO:0000256" key="2">
    <source>
        <dbReference type="SAM" id="MobiDB-lite"/>
    </source>
</evidence>
<name>A0A5M3MJQ0_CONPW</name>
<sequence length="522" mass="59153">MSPRGSYEALPLHETADGLEYPPSICSPSRRRRSSLPRHPFLSILLPWHWKRPRSWRSLTFLVSALCGILVLATYIVWSVWEPRVQLDISWYSRDWIQNEILPLSPLAGCFEEGSPAHASLGGAYDVADALWTPRTYEVQAGISMRLGMDCYEMAGTIGNRPNRTARPDDWVHPEERRQFHTYWRNDLAGFGARQEQMFRSFFATQDVDRSRLVLWTNGPELAGDPAVKKYVEAFPESFAVRVVDVQALASGTAMEGSPLLDTHDTRAWVDSDLLRLLVIWKLGGTWIDMDMLLTRDLAPLLEHEFVTQWDCWDRSFAAMNGAFMHFRRHSAYLCEAFHLMANSSAPRSPSMDWGAYLYLRLHRRLLAAGVPPFKVLPSCFTDPLMCRLDNRVPEPFAPDRADGRWLGWVWGSGSGMGTWAGRGLWGGGAGTRYVDGDAAETSTEGEDETPAGMDKLDRPYAADGGLEEGGALDRALHKIFALHVHNRWDKQFPENGWIDRLLLRRYDRALEGKAPQESQEL</sequence>
<keyword evidence="5" id="KW-1185">Reference proteome</keyword>
<keyword evidence="3" id="KW-0472">Membrane</keyword>
<dbReference type="GO" id="GO:0006688">
    <property type="term" value="P:glycosphingolipid biosynthetic process"/>
    <property type="evidence" value="ECO:0007669"/>
    <property type="project" value="TreeGrafter"/>
</dbReference>
<comment type="caution">
    <text evidence="4">The sequence shown here is derived from an EMBL/GenBank/DDBJ whole genome shotgun (WGS) entry which is preliminary data.</text>
</comment>
<evidence type="ECO:0000313" key="5">
    <source>
        <dbReference type="Proteomes" id="UP000053558"/>
    </source>
</evidence>
<dbReference type="Gene3D" id="3.90.550.20">
    <property type="match status" value="1"/>
</dbReference>
<evidence type="ECO:0008006" key="6">
    <source>
        <dbReference type="Google" id="ProtNLM"/>
    </source>
</evidence>
<organism evidence="4 5">
    <name type="scientific">Coniophora puteana (strain RWD-64-598)</name>
    <name type="common">Brown rot fungus</name>
    <dbReference type="NCBI Taxonomy" id="741705"/>
    <lineage>
        <taxon>Eukaryota</taxon>
        <taxon>Fungi</taxon>
        <taxon>Dikarya</taxon>
        <taxon>Basidiomycota</taxon>
        <taxon>Agaricomycotina</taxon>
        <taxon>Agaricomycetes</taxon>
        <taxon>Agaricomycetidae</taxon>
        <taxon>Boletales</taxon>
        <taxon>Coniophorineae</taxon>
        <taxon>Coniophoraceae</taxon>
        <taxon>Coniophora</taxon>
    </lineage>
</organism>
<dbReference type="InterPro" id="IPR007577">
    <property type="entry name" value="GlycoTrfase_DXD_sugar-bd_CS"/>
</dbReference>
<dbReference type="PANTHER" id="PTHR12042">
    <property type="entry name" value="LACTOSYLCERAMIDE 4-ALPHA-GALACTOSYLTRANSFERASE ALPHA- 1,4-GALACTOSYLTRANSFERASE"/>
    <property type="match status" value="1"/>
</dbReference>
<dbReference type="AlphaFoldDB" id="A0A5M3MJQ0"/>
<gene>
    <name evidence="4" type="ORF">CONPUDRAFT_166729</name>
</gene>
<dbReference type="GeneID" id="19205620"/>
<dbReference type="Proteomes" id="UP000053558">
    <property type="component" value="Unassembled WGS sequence"/>
</dbReference>
<keyword evidence="3" id="KW-0812">Transmembrane</keyword>
<dbReference type="KEGG" id="cput:CONPUDRAFT_166729"/>
<protein>
    <recommendedName>
        <fullName evidence="6">Glycosyltransferase family 32 protein</fullName>
    </recommendedName>
</protein>
<dbReference type="GO" id="GO:0016020">
    <property type="term" value="C:membrane"/>
    <property type="evidence" value="ECO:0007669"/>
    <property type="project" value="GOC"/>
</dbReference>
<dbReference type="SUPFAM" id="SSF53448">
    <property type="entry name" value="Nucleotide-diphospho-sugar transferases"/>
    <property type="match status" value="1"/>
</dbReference>
<feature type="region of interest" description="Disordered" evidence="2">
    <location>
        <begin position="436"/>
        <end position="461"/>
    </location>
</feature>
<keyword evidence="3" id="KW-1133">Transmembrane helix</keyword>
<dbReference type="EMBL" id="JH711581">
    <property type="protein sequence ID" value="EIW78831.1"/>
    <property type="molecule type" value="Genomic_DNA"/>
</dbReference>